<feature type="compositionally biased region" description="Polar residues" evidence="4">
    <location>
        <begin position="13"/>
        <end position="25"/>
    </location>
</feature>
<accession>A0A336LLU9</accession>
<evidence type="ECO:0000256" key="3">
    <source>
        <dbReference type="ARBA" id="ARBA00022833"/>
    </source>
</evidence>
<protein>
    <submittedName>
        <fullName evidence="6">CSON002385 protein</fullName>
    </submittedName>
</protein>
<organism evidence="6">
    <name type="scientific">Culicoides sonorensis</name>
    <name type="common">Biting midge</name>
    <dbReference type="NCBI Taxonomy" id="179676"/>
    <lineage>
        <taxon>Eukaryota</taxon>
        <taxon>Metazoa</taxon>
        <taxon>Ecdysozoa</taxon>
        <taxon>Arthropoda</taxon>
        <taxon>Hexapoda</taxon>
        <taxon>Insecta</taxon>
        <taxon>Pterygota</taxon>
        <taxon>Neoptera</taxon>
        <taxon>Endopterygota</taxon>
        <taxon>Diptera</taxon>
        <taxon>Nematocera</taxon>
        <taxon>Chironomoidea</taxon>
        <taxon>Ceratopogonidae</taxon>
        <taxon>Ceratopogoninae</taxon>
        <taxon>Culicoides</taxon>
        <taxon>Monoculicoides</taxon>
    </lineage>
</organism>
<evidence type="ECO:0000259" key="5">
    <source>
        <dbReference type="Pfam" id="PF04500"/>
    </source>
</evidence>
<feature type="domain" description="FLYWCH-type" evidence="5">
    <location>
        <begin position="105"/>
        <end position="162"/>
    </location>
</feature>
<dbReference type="Gene3D" id="2.20.25.240">
    <property type="match status" value="1"/>
</dbReference>
<dbReference type="AlphaFoldDB" id="A0A336LLU9"/>
<gene>
    <name evidence="6" type="primary">CSON002385</name>
</gene>
<keyword evidence="2" id="KW-0863">Zinc-finger</keyword>
<dbReference type="EMBL" id="UFQT01000013">
    <property type="protein sequence ID" value="SSX17629.1"/>
    <property type="molecule type" value="Genomic_DNA"/>
</dbReference>
<dbReference type="Pfam" id="PF04500">
    <property type="entry name" value="FLYWCH"/>
    <property type="match status" value="1"/>
</dbReference>
<evidence type="ECO:0000256" key="4">
    <source>
        <dbReference type="SAM" id="MobiDB-lite"/>
    </source>
</evidence>
<reference evidence="6" key="1">
    <citation type="submission" date="2018-07" db="EMBL/GenBank/DDBJ databases">
        <authorList>
            <person name="Quirk P.G."/>
            <person name="Krulwich T.A."/>
        </authorList>
    </citation>
    <scope>NUCLEOTIDE SEQUENCE</scope>
</reference>
<evidence type="ECO:0000256" key="1">
    <source>
        <dbReference type="ARBA" id="ARBA00022723"/>
    </source>
</evidence>
<proteinExistence type="predicted"/>
<keyword evidence="3" id="KW-0862">Zinc</keyword>
<sequence length="185" mass="21276">MIAHQNDSKIDTNKNSSQAQSMNKNENNELVPVCDIKEETADSDDELQLSHQETFGINSRIPEMFNFSPSPSNLLSTLSGRQRRINSFGIPFEYVPYGSHRATPDGNNLLFKGYRYYKDGANIYKKSREIRIYWRCINIPGKCRARLHTSIDYYVVKVVGDHQLSCLLKMATASRYNVDRLPTFK</sequence>
<dbReference type="GO" id="GO:0008270">
    <property type="term" value="F:zinc ion binding"/>
    <property type="evidence" value="ECO:0007669"/>
    <property type="project" value="UniProtKB-KW"/>
</dbReference>
<name>A0A336LLU9_CULSO</name>
<keyword evidence="1" id="KW-0479">Metal-binding</keyword>
<dbReference type="VEuPathDB" id="VectorBase:CSON002385"/>
<evidence type="ECO:0000256" key="2">
    <source>
        <dbReference type="ARBA" id="ARBA00022771"/>
    </source>
</evidence>
<feature type="compositionally biased region" description="Basic and acidic residues" evidence="4">
    <location>
        <begin position="1"/>
        <end position="12"/>
    </location>
</feature>
<feature type="region of interest" description="Disordered" evidence="4">
    <location>
        <begin position="1"/>
        <end position="29"/>
    </location>
</feature>
<evidence type="ECO:0000313" key="6">
    <source>
        <dbReference type="EMBL" id="SSX17629.1"/>
    </source>
</evidence>
<dbReference type="InterPro" id="IPR007588">
    <property type="entry name" value="Znf_FLYWCH"/>
</dbReference>